<feature type="region of interest" description="Disordered" evidence="10">
    <location>
        <begin position="222"/>
        <end position="248"/>
    </location>
</feature>
<dbReference type="GO" id="GO:0016407">
    <property type="term" value="F:acetyltransferase activity"/>
    <property type="evidence" value="ECO:0007669"/>
    <property type="project" value="TreeGrafter"/>
</dbReference>
<dbReference type="InterPro" id="IPR003016">
    <property type="entry name" value="2-oxoA_DH_lipoyl-BS"/>
</dbReference>
<dbReference type="InterPro" id="IPR004167">
    <property type="entry name" value="PSBD"/>
</dbReference>
<name>A0AAV9QAT5_9PEZI</name>
<keyword evidence="5 9" id="KW-0450">Lipoyl</keyword>
<evidence type="ECO:0000256" key="8">
    <source>
        <dbReference type="ARBA" id="ARBA00023315"/>
    </source>
</evidence>
<dbReference type="InterPro" id="IPR036625">
    <property type="entry name" value="E3-bd_dom_sf"/>
</dbReference>
<dbReference type="SUPFAM" id="SSF51230">
    <property type="entry name" value="Single hybrid motif"/>
    <property type="match status" value="1"/>
</dbReference>
<dbReference type="AlphaFoldDB" id="A0AAV9QAT5"/>
<feature type="domain" description="Peripheral subunit-binding (PSBD)" evidence="12">
    <location>
        <begin position="183"/>
        <end position="220"/>
    </location>
</feature>
<evidence type="ECO:0000256" key="10">
    <source>
        <dbReference type="SAM" id="MobiDB-lite"/>
    </source>
</evidence>
<evidence type="ECO:0000313" key="14">
    <source>
        <dbReference type="Proteomes" id="UP001345827"/>
    </source>
</evidence>
<accession>A0AAV9QAT5</accession>
<comment type="subcellular location">
    <subcellularLocation>
        <location evidence="2">Mitochondrion matrix</location>
    </subcellularLocation>
</comment>
<dbReference type="InterPro" id="IPR050743">
    <property type="entry name" value="2-oxoacid_DH_E2_comp"/>
</dbReference>
<gene>
    <name evidence="13" type="ORF">LTR25_003446</name>
</gene>
<dbReference type="GO" id="GO:0045333">
    <property type="term" value="P:cellular respiration"/>
    <property type="evidence" value="ECO:0007669"/>
    <property type="project" value="UniProtKB-ARBA"/>
</dbReference>
<feature type="domain" description="Lipoyl-binding" evidence="11">
    <location>
        <begin position="45"/>
        <end position="118"/>
    </location>
</feature>
<dbReference type="Pfam" id="PF00198">
    <property type="entry name" value="2-oxoacid_dh"/>
    <property type="match status" value="1"/>
</dbReference>
<comment type="similarity">
    <text evidence="3 9">Belongs to the 2-oxoacid dehydrogenase family.</text>
</comment>
<keyword evidence="14" id="KW-1185">Reference proteome</keyword>
<reference evidence="13 14" key="1">
    <citation type="submission" date="2023-06" db="EMBL/GenBank/DDBJ databases">
        <title>Black Yeasts Isolated from many extreme environments.</title>
        <authorList>
            <person name="Coleine C."/>
            <person name="Stajich J.E."/>
            <person name="Selbmann L."/>
        </authorList>
    </citation>
    <scope>NUCLEOTIDE SEQUENCE [LARGE SCALE GENOMIC DNA]</scope>
    <source>
        <strain evidence="13 14">CCFEE 5887</strain>
    </source>
</reference>
<evidence type="ECO:0000256" key="5">
    <source>
        <dbReference type="ARBA" id="ARBA00022823"/>
    </source>
</evidence>
<dbReference type="SUPFAM" id="SSF47005">
    <property type="entry name" value="Peripheral subunit-binding domain of 2-oxo acid dehydrogenase complex"/>
    <property type="match status" value="1"/>
</dbReference>
<keyword evidence="8 9" id="KW-0012">Acyltransferase</keyword>
<proteinExistence type="inferred from homology"/>
<dbReference type="InterPro" id="IPR011053">
    <property type="entry name" value="Single_hybrid_motif"/>
</dbReference>
<evidence type="ECO:0000256" key="9">
    <source>
        <dbReference type="RuleBase" id="RU003423"/>
    </source>
</evidence>
<evidence type="ECO:0000256" key="1">
    <source>
        <dbReference type="ARBA" id="ARBA00001938"/>
    </source>
</evidence>
<keyword evidence="4 9" id="KW-0808">Transferase</keyword>
<dbReference type="PROSITE" id="PS51826">
    <property type="entry name" value="PSBD"/>
    <property type="match status" value="1"/>
</dbReference>
<keyword evidence="7" id="KW-0496">Mitochondrion</keyword>
<sequence>MGLPIKVARPSKSSVINSTSPHDWVLKSRIFLQTLVKVLFFRCLSKDIRLTSIGITECQIISWSVKPGDKVEQFDPICEVQSDKATVEITSRFDGTVTALHYGEGDVAAVGKPLLSLDISEEDAESDTVVDAPVESKKVKDVSESLAEEGIQASFSNADKGTNPLPVDSQVDGTAPRANLEVLLTPAVRHMLKEAHIDPTGVKGTGKGGRITKDDVQQHIAHVSQSTATPSQGLPESENSTRPGQADQTLRLTTTETAMFKVMTQSLAIPHFLFTHKVDITSVNEFRKKVNSANIIQDVSTALGIPAPKITVLPFIMKALSYTLTRYPKLNSHLHTGAGPADARLVLRGAHNFGVAVDTPTGLLVPVVTDVQNHSAVSLAAEIARLSELGRAGRLPPDSFRHATFSVSNIGAIGGDAVAPIIVAPMVAILGIGAIQEVPVFRKDEQGRDQVHKRQEITLSWSADHRVVDGATVAKAGKLLGELLKDVESLILIGR</sequence>
<keyword evidence="6" id="KW-0809">Transit peptide</keyword>
<evidence type="ECO:0000259" key="12">
    <source>
        <dbReference type="PROSITE" id="PS51826"/>
    </source>
</evidence>
<dbReference type="InterPro" id="IPR001078">
    <property type="entry name" value="2-oxoacid_DH_actylTfrase"/>
</dbReference>
<dbReference type="FunFam" id="3.30.559.10:FF:000007">
    <property type="entry name" value="Dihydrolipoamide acetyltransferase component of pyruvate dehydrogenase complex"/>
    <property type="match status" value="1"/>
</dbReference>
<dbReference type="PANTHER" id="PTHR43178">
    <property type="entry name" value="DIHYDROLIPOAMIDE ACETYLTRANSFERASE COMPONENT OF PYRUVATE DEHYDROGENASE COMPLEX"/>
    <property type="match status" value="1"/>
</dbReference>
<dbReference type="CDD" id="cd06849">
    <property type="entry name" value="lipoyl_domain"/>
    <property type="match status" value="1"/>
</dbReference>
<dbReference type="GO" id="GO:0005759">
    <property type="term" value="C:mitochondrial matrix"/>
    <property type="evidence" value="ECO:0007669"/>
    <property type="project" value="UniProtKB-SubCell"/>
</dbReference>
<evidence type="ECO:0000259" key="11">
    <source>
        <dbReference type="PROSITE" id="PS50968"/>
    </source>
</evidence>
<dbReference type="Gene3D" id="2.40.50.100">
    <property type="match status" value="1"/>
</dbReference>
<dbReference type="EC" id="2.3.1.-" evidence="9"/>
<evidence type="ECO:0000256" key="4">
    <source>
        <dbReference type="ARBA" id="ARBA00022679"/>
    </source>
</evidence>
<evidence type="ECO:0000313" key="13">
    <source>
        <dbReference type="EMBL" id="KAK5539741.1"/>
    </source>
</evidence>
<dbReference type="Pfam" id="PF00364">
    <property type="entry name" value="Biotin_lipoyl"/>
    <property type="match status" value="1"/>
</dbReference>
<dbReference type="Gene3D" id="4.10.320.10">
    <property type="entry name" value="E3-binding domain"/>
    <property type="match status" value="1"/>
</dbReference>
<comment type="cofactor">
    <cofactor evidence="1 9">
        <name>(R)-lipoate</name>
        <dbReference type="ChEBI" id="CHEBI:83088"/>
    </cofactor>
</comment>
<dbReference type="SUPFAM" id="SSF52777">
    <property type="entry name" value="CoA-dependent acyltransferases"/>
    <property type="match status" value="1"/>
</dbReference>
<dbReference type="Proteomes" id="UP001345827">
    <property type="component" value="Unassembled WGS sequence"/>
</dbReference>
<dbReference type="InterPro" id="IPR000089">
    <property type="entry name" value="Biotin_lipoyl"/>
</dbReference>
<dbReference type="Gene3D" id="3.30.559.10">
    <property type="entry name" value="Chloramphenicol acetyltransferase-like domain"/>
    <property type="match status" value="1"/>
</dbReference>
<organism evidence="13 14">
    <name type="scientific">Vermiconidia calcicola</name>
    <dbReference type="NCBI Taxonomy" id="1690605"/>
    <lineage>
        <taxon>Eukaryota</taxon>
        <taxon>Fungi</taxon>
        <taxon>Dikarya</taxon>
        <taxon>Ascomycota</taxon>
        <taxon>Pezizomycotina</taxon>
        <taxon>Dothideomycetes</taxon>
        <taxon>Dothideomycetidae</taxon>
        <taxon>Mycosphaerellales</taxon>
        <taxon>Extremaceae</taxon>
        <taxon>Vermiconidia</taxon>
    </lineage>
</organism>
<dbReference type="PANTHER" id="PTHR43178:SF5">
    <property type="entry name" value="LIPOAMIDE ACYLTRANSFERASE COMPONENT OF BRANCHED-CHAIN ALPHA-KETO ACID DEHYDROGENASE COMPLEX, MITOCHONDRIAL"/>
    <property type="match status" value="1"/>
</dbReference>
<evidence type="ECO:0000256" key="3">
    <source>
        <dbReference type="ARBA" id="ARBA00007317"/>
    </source>
</evidence>
<comment type="caution">
    <text evidence="13">The sequence shown here is derived from an EMBL/GenBank/DDBJ whole genome shotgun (WGS) entry which is preliminary data.</text>
</comment>
<protein>
    <recommendedName>
        <fullName evidence="9">Dihydrolipoamide acetyltransferase component of pyruvate dehydrogenase complex</fullName>
        <ecNumber evidence="9">2.3.1.-</ecNumber>
    </recommendedName>
</protein>
<dbReference type="PROSITE" id="PS50968">
    <property type="entry name" value="BIOTINYL_LIPOYL"/>
    <property type="match status" value="1"/>
</dbReference>
<dbReference type="InterPro" id="IPR023213">
    <property type="entry name" value="CAT-like_dom_sf"/>
</dbReference>
<evidence type="ECO:0000256" key="7">
    <source>
        <dbReference type="ARBA" id="ARBA00023128"/>
    </source>
</evidence>
<dbReference type="EMBL" id="JAXLQG010000005">
    <property type="protein sequence ID" value="KAK5539741.1"/>
    <property type="molecule type" value="Genomic_DNA"/>
</dbReference>
<dbReference type="PROSITE" id="PS00189">
    <property type="entry name" value="LIPOYL"/>
    <property type="match status" value="1"/>
</dbReference>
<feature type="compositionally biased region" description="Polar residues" evidence="10">
    <location>
        <begin position="223"/>
        <end position="248"/>
    </location>
</feature>
<dbReference type="GO" id="GO:0031405">
    <property type="term" value="F:lipoic acid binding"/>
    <property type="evidence" value="ECO:0007669"/>
    <property type="project" value="TreeGrafter"/>
</dbReference>
<evidence type="ECO:0000256" key="2">
    <source>
        <dbReference type="ARBA" id="ARBA00004305"/>
    </source>
</evidence>
<dbReference type="Pfam" id="PF02817">
    <property type="entry name" value="E3_binding"/>
    <property type="match status" value="1"/>
</dbReference>
<evidence type="ECO:0000256" key="6">
    <source>
        <dbReference type="ARBA" id="ARBA00022946"/>
    </source>
</evidence>
<dbReference type="FunFam" id="2.40.50.100:FF:000013">
    <property type="entry name" value="Dihydrolipoamide acetyltransferase component of pyruvate dehydrogenase complex"/>
    <property type="match status" value="1"/>
</dbReference>